<comment type="caution">
    <text evidence="2">The sequence shown here is derived from an EMBL/GenBank/DDBJ whole genome shotgun (WGS) entry which is preliminary data.</text>
</comment>
<dbReference type="InterPro" id="IPR032799">
    <property type="entry name" value="TAXi_C"/>
</dbReference>
<dbReference type="EMBL" id="JAVYJV010000024">
    <property type="protein sequence ID" value="KAK4337584.1"/>
    <property type="molecule type" value="Genomic_DNA"/>
</dbReference>
<evidence type="ECO:0000313" key="2">
    <source>
        <dbReference type="EMBL" id="KAK4337584.1"/>
    </source>
</evidence>
<keyword evidence="3" id="KW-1185">Reference proteome</keyword>
<dbReference type="SUPFAM" id="SSF50630">
    <property type="entry name" value="Acid proteases"/>
    <property type="match status" value="1"/>
</dbReference>
<name>A0AAE1UUG8_9SOLA</name>
<organism evidence="2 3">
    <name type="scientific">Anisodus tanguticus</name>
    <dbReference type="NCBI Taxonomy" id="243964"/>
    <lineage>
        <taxon>Eukaryota</taxon>
        <taxon>Viridiplantae</taxon>
        <taxon>Streptophyta</taxon>
        <taxon>Embryophyta</taxon>
        <taxon>Tracheophyta</taxon>
        <taxon>Spermatophyta</taxon>
        <taxon>Magnoliopsida</taxon>
        <taxon>eudicotyledons</taxon>
        <taxon>Gunneridae</taxon>
        <taxon>Pentapetalae</taxon>
        <taxon>asterids</taxon>
        <taxon>lamiids</taxon>
        <taxon>Solanales</taxon>
        <taxon>Solanaceae</taxon>
        <taxon>Solanoideae</taxon>
        <taxon>Hyoscyameae</taxon>
        <taxon>Anisodus</taxon>
    </lineage>
</organism>
<gene>
    <name evidence="2" type="ORF">RND71_042071</name>
</gene>
<dbReference type="Gene3D" id="2.40.70.10">
    <property type="entry name" value="Acid Proteases"/>
    <property type="match status" value="1"/>
</dbReference>
<protein>
    <recommendedName>
        <fullName evidence="1">Xylanase inhibitor C-terminal domain-containing protein</fullName>
    </recommendedName>
</protein>
<dbReference type="AlphaFoldDB" id="A0AAE1UUG8"/>
<accession>A0AAE1UUG8</accession>
<evidence type="ECO:0000259" key="1">
    <source>
        <dbReference type="Pfam" id="PF14541"/>
    </source>
</evidence>
<feature type="domain" description="Xylanase inhibitor C-terminal" evidence="1">
    <location>
        <begin position="46"/>
        <end position="142"/>
    </location>
</feature>
<sequence length="148" mass="17098">MSLDPTKLPDPPMPSYTFSIYHRDVFEKSKFKNYYSLLESRLARCHARANYLASVLVDVYHFDTCYANPDDRMLFFLVVKLYFGSVNMRNKLALAQERLVVNIHGLYCLAFIGWKSEFSILGVHQLQGVGLTFDTSANTLYFDLDKCD</sequence>
<proteinExistence type="predicted"/>
<reference evidence="2" key="1">
    <citation type="submission" date="2023-12" db="EMBL/GenBank/DDBJ databases">
        <title>Genome assembly of Anisodus tanguticus.</title>
        <authorList>
            <person name="Wang Y.-J."/>
        </authorList>
    </citation>
    <scope>NUCLEOTIDE SEQUENCE</scope>
    <source>
        <strain evidence="2">KB-2021</strain>
        <tissue evidence="2">Leaf</tissue>
    </source>
</reference>
<evidence type="ECO:0000313" key="3">
    <source>
        <dbReference type="Proteomes" id="UP001291623"/>
    </source>
</evidence>
<dbReference type="Proteomes" id="UP001291623">
    <property type="component" value="Unassembled WGS sequence"/>
</dbReference>
<dbReference type="Pfam" id="PF14541">
    <property type="entry name" value="TAXi_C"/>
    <property type="match status" value="1"/>
</dbReference>
<dbReference type="InterPro" id="IPR021109">
    <property type="entry name" value="Peptidase_aspartic_dom_sf"/>
</dbReference>